<evidence type="ECO:0000256" key="2">
    <source>
        <dbReference type="SAM" id="SignalP"/>
    </source>
</evidence>
<evidence type="ECO:0000313" key="4">
    <source>
        <dbReference type="Proteomes" id="UP000050454"/>
    </source>
</evidence>
<reference evidence="3 4" key="1">
    <citation type="submission" date="2015-07" db="EMBL/GenBank/DDBJ databases">
        <title>The draft genome sequence of Leadbetterella sp. JN14-9.</title>
        <authorList>
            <person name="Liu Y."/>
            <person name="Du J."/>
            <person name="Shao Z."/>
        </authorList>
    </citation>
    <scope>NUCLEOTIDE SEQUENCE [LARGE SCALE GENOMIC DNA]</scope>
    <source>
        <strain evidence="3 4">JN14-9</strain>
    </source>
</reference>
<dbReference type="STRING" id="1605367.AFM12_17470"/>
<dbReference type="EMBL" id="LGTQ01000013">
    <property type="protein sequence ID" value="KPM47017.1"/>
    <property type="molecule type" value="Genomic_DNA"/>
</dbReference>
<gene>
    <name evidence="3" type="ORF">AFM12_17470</name>
</gene>
<keyword evidence="4" id="KW-1185">Reference proteome</keyword>
<dbReference type="Proteomes" id="UP000050454">
    <property type="component" value="Unassembled WGS sequence"/>
</dbReference>
<feature type="chain" id="PRO_5006135860" evidence="2">
    <location>
        <begin position="21"/>
        <end position="59"/>
    </location>
</feature>
<proteinExistence type="predicted"/>
<accession>A0A0P7BIR0</accession>
<sequence length="59" mass="6216">MKKKTLTSVSFLLLPILSLAAPIGTHRPDGCPECGFDYTGIAIGVVVGIIVGYLVGKRK</sequence>
<evidence type="ECO:0000256" key="1">
    <source>
        <dbReference type="SAM" id="Phobius"/>
    </source>
</evidence>
<keyword evidence="1" id="KW-1133">Transmembrane helix</keyword>
<feature type="signal peptide" evidence="2">
    <location>
        <begin position="1"/>
        <end position="20"/>
    </location>
</feature>
<keyword evidence="1" id="KW-0812">Transmembrane</keyword>
<feature type="transmembrane region" description="Helical" evidence="1">
    <location>
        <begin position="36"/>
        <end position="56"/>
    </location>
</feature>
<name>A0A0P7BIR0_9BACT</name>
<dbReference type="RefSeq" id="WP_055151015.1">
    <property type="nucleotide sequence ID" value="NZ_JXSZ01000013.1"/>
</dbReference>
<dbReference type="AlphaFoldDB" id="A0A0P7BIR0"/>
<keyword evidence="1" id="KW-0472">Membrane</keyword>
<protein>
    <submittedName>
        <fullName evidence="3">Uncharacterized protein</fullName>
    </submittedName>
</protein>
<keyword evidence="2" id="KW-0732">Signal</keyword>
<organism evidence="3 4">
    <name type="scientific">Jiulongibacter sediminis</name>
    <dbReference type="NCBI Taxonomy" id="1605367"/>
    <lineage>
        <taxon>Bacteria</taxon>
        <taxon>Pseudomonadati</taxon>
        <taxon>Bacteroidota</taxon>
        <taxon>Cytophagia</taxon>
        <taxon>Cytophagales</taxon>
        <taxon>Leadbetterellaceae</taxon>
        <taxon>Jiulongibacter</taxon>
    </lineage>
</organism>
<comment type="caution">
    <text evidence="3">The sequence shown here is derived from an EMBL/GenBank/DDBJ whole genome shotgun (WGS) entry which is preliminary data.</text>
</comment>
<evidence type="ECO:0000313" key="3">
    <source>
        <dbReference type="EMBL" id="KPM47017.1"/>
    </source>
</evidence>